<evidence type="ECO:0000256" key="2">
    <source>
        <dbReference type="SAM" id="Phobius"/>
    </source>
</evidence>
<evidence type="ECO:0000313" key="3">
    <source>
        <dbReference type="EMBL" id="QMW80502.1"/>
    </source>
</evidence>
<keyword evidence="2" id="KW-0472">Membrane</keyword>
<sequence length="117" mass="12986">MNFLTAEEEEMLQDAYNTIKSIDSHLSEIHKAVVPDSEGENGQAISETPPTDEKIDMKPVTLETEPAQELLDYTGQLKQISDDLQMQVKINLVIVICIGIVAGLVFGKMMWGKIHAD</sequence>
<dbReference type="AlphaFoldDB" id="A0A7G5N0V9"/>
<feature type="transmembrane region" description="Helical" evidence="2">
    <location>
        <begin position="90"/>
        <end position="111"/>
    </location>
</feature>
<name>A0A7G5N0V9_9FIRM</name>
<feature type="region of interest" description="Disordered" evidence="1">
    <location>
        <begin position="35"/>
        <end position="58"/>
    </location>
</feature>
<dbReference type="Proteomes" id="UP000515789">
    <property type="component" value="Chromosome"/>
</dbReference>
<keyword evidence="2" id="KW-1133">Transmembrane helix</keyword>
<evidence type="ECO:0000256" key="1">
    <source>
        <dbReference type="SAM" id="MobiDB-lite"/>
    </source>
</evidence>
<dbReference type="RefSeq" id="WP_044911607.1">
    <property type="nucleotide sequence ID" value="NZ_AP031416.1"/>
</dbReference>
<keyword evidence="2" id="KW-0812">Transmembrane</keyword>
<protein>
    <submittedName>
        <fullName evidence="3">Uncharacterized protein</fullName>
    </submittedName>
</protein>
<accession>A0A7G5N0V9</accession>
<dbReference type="EMBL" id="CP039126">
    <property type="protein sequence ID" value="QMW80502.1"/>
    <property type="molecule type" value="Genomic_DNA"/>
</dbReference>
<proteinExistence type="predicted"/>
<evidence type="ECO:0000313" key="4">
    <source>
        <dbReference type="Proteomes" id="UP000515789"/>
    </source>
</evidence>
<gene>
    <name evidence="3" type="ORF">E5259_24535</name>
</gene>
<reference evidence="3 4" key="1">
    <citation type="submission" date="2019-04" db="EMBL/GenBank/DDBJ databases">
        <authorList>
            <person name="Schori C."/>
            <person name="Ahrens C."/>
        </authorList>
    </citation>
    <scope>NUCLEOTIDE SEQUENCE [LARGE SCALE GENOMIC DNA]</scope>
    <source>
        <strain evidence="3 4">DSM 2950</strain>
    </source>
</reference>
<dbReference type="GeneID" id="75054048"/>
<organism evidence="3 4">
    <name type="scientific">Blautia producta</name>
    <dbReference type="NCBI Taxonomy" id="33035"/>
    <lineage>
        <taxon>Bacteria</taxon>
        <taxon>Bacillati</taxon>
        <taxon>Bacillota</taxon>
        <taxon>Clostridia</taxon>
        <taxon>Lachnospirales</taxon>
        <taxon>Lachnospiraceae</taxon>
        <taxon>Blautia</taxon>
    </lineage>
</organism>